<sequence>MAEGTVSMDDEPPSFHTNTERASQRIPITLNAYNTIEARRNLTLLRECVRKVDAHLNNAQRIFDNVEEAQFFNIHKTSSDPDSSHASGWDDVYATHGDPSAIEQDWCGRGFDAQFLRNEQLPLEHIRTLGYGLTGEVVQVTCKGINLALKKIWQRQGPKDFLKKEIEVLKDQSHHHIVRLVGTYFQSPYLGLLIWPVAHCDLAHFLTLLELLKDHPQSALFSYRGVPSFMEETPQDALDISPSEAEQKTAKRRMAVQEIFDEHDMKKEDFDLMLERWKNSLFCCLTSAVAYLHEKNIRHKDIKPSNVLLSPHGMWLTDFGTAKDFTKSLTSTSESRERGTLRYCAPEVAQYEPSGRSADIFSLGCVFLEFLVATSPWSSLADLEVLCPLKNRSYEANLDRLDDWLRLLEDGYSESREDSTPHIALELRQMLNADRFMRPTARRLVWQWADPHVTRADAPNRCSKCQQWAGQFFSEPRLWEEMTEYITSGTRFLAASIEEQLSNGNPHDFNNPHDPDDPEDIFEDLQRRLDQLRR</sequence>
<keyword evidence="7" id="KW-1185">Reference proteome</keyword>
<dbReference type="GO" id="GO:0005524">
    <property type="term" value="F:ATP binding"/>
    <property type="evidence" value="ECO:0007669"/>
    <property type="project" value="UniProtKB-UniRule"/>
</dbReference>
<evidence type="ECO:0000256" key="3">
    <source>
        <dbReference type="PROSITE-ProRule" id="PRU10141"/>
    </source>
</evidence>
<evidence type="ECO:0000259" key="5">
    <source>
        <dbReference type="PROSITE" id="PS50011"/>
    </source>
</evidence>
<name>A0A163EXW7_DIDRA</name>
<dbReference type="InterPro" id="IPR017441">
    <property type="entry name" value="Protein_kinase_ATP_BS"/>
</dbReference>
<evidence type="ECO:0000313" key="7">
    <source>
        <dbReference type="Proteomes" id="UP000076837"/>
    </source>
</evidence>
<dbReference type="InterPro" id="IPR011009">
    <property type="entry name" value="Kinase-like_dom_sf"/>
</dbReference>
<dbReference type="GO" id="GO:0051598">
    <property type="term" value="P:meiotic recombination checkpoint signaling"/>
    <property type="evidence" value="ECO:0007669"/>
    <property type="project" value="TreeGrafter"/>
</dbReference>
<dbReference type="GO" id="GO:0004674">
    <property type="term" value="F:protein serine/threonine kinase activity"/>
    <property type="evidence" value="ECO:0007669"/>
    <property type="project" value="TreeGrafter"/>
</dbReference>
<comment type="caution">
    <text evidence="6">The sequence shown here is derived from an EMBL/GenBank/DDBJ whole genome shotgun (WGS) entry which is preliminary data.</text>
</comment>
<dbReference type="CDD" id="cd00180">
    <property type="entry name" value="PKc"/>
    <property type="match status" value="1"/>
</dbReference>
<dbReference type="PANTHER" id="PTHR44167">
    <property type="entry name" value="OVARIAN-SPECIFIC SERINE/THREONINE-PROTEIN KINASE LOK-RELATED"/>
    <property type="match status" value="1"/>
</dbReference>
<dbReference type="Proteomes" id="UP000076837">
    <property type="component" value="Unassembled WGS sequence"/>
</dbReference>
<evidence type="ECO:0000256" key="1">
    <source>
        <dbReference type="ARBA" id="ARBA00022741"/>
    </source>
</evidence>
<accession>A0A163EXW7</accession>
<feature type="region of interest" description="Disordered" evidence="4">
    <location>
        <begin position="1"/>
        <end position="21"/>
    </location>
</feature>
<protein>
    <submittedName>
        <fullName evidence="6">ATP binding</fullName>
    </submittedName>
</protein>
<evidence type="ECO:0000313" key="6">
    <source>
        <dbReference type="EMBL" id="KZM24004.1"/>
    </source>
</evidence>
<dbReference type="EMBL" id="JYNV01000179">
    <property type="protein sequence ID" value="KZM24004.1"/>
    <property type="molecule type" value="Genomic_DNA"/>
</dbReference>
<dbReference type="Pfam" id="PF00069">
    <property type="entry name" value="Pkinase"/>
    <property type="match status" value="1"/>
</dbReference>
<feature type="domain" description="Protein kinase" evidence="5">
    <location>
        <begin position="123"/>
        <end position="453"/>
    </location>
</feature>
<dbReference type="Gene3D" id="1.10.510.10">
    <property type="entry name" value="Transferase(Phosphotransferase) domain 1"/>
    <property type="match status" value="2"/>
</dbReference>
<dbReference type="InterPro" id="IPR008271">
    <property type="entry name" value="Ser/Thr_kinase_AS"/>
</dbReference>
<keyword evidence="1 3" id="KW-0547">Nucleotide-binding</keyword>
<gene>
    <name evidence="6" type="ORF">ST47_g4947</name>
</gene>
<reference evidence="6 7" key="1">
    <citation type="journal article" date="2016" name="Sci. Rep.">
        <title>Draft genome sequencing and secretome analysis of fungal phytopathogen Ascochyta rabiei provides insight into the necrotrophic effector repertoire.</title>
        <authorList>
            <person name="Verma S."/>
            <person name="Gazara R.K."/>
            <person name="Nizam S."/>
            <person name="Parween S."/>
            <person name="Chattopadhyay D."/>
            <person name="Verma P.K."/>
        </authorList>
    </citation>
    <scope>NUCLEOTIDE SEQUENCE [LARGE SCALE GENOMIC DNA]</scope>
    <source>
        <strain evidence="6 7">ArDII</strain>
    </source>
</reference>
<dbReference type="PROSITE" id="PS00107">
    <property type="entry name" value="PROTEIN_KINASE_ATP"/>
    <property type="match status" value="1"/>
</dbReference>
<organism evidence="6 7">
    <name type="scientific">Didymella rabiei</name>
    <name type="common">Chickpea ascochyta blight fungus</name>
    <name type="synonym">Mycosphaerella rabiei</name>
    <dbReference type="NCBI Taxonomy" id="5454"/>
    <lineage>
        <taxon>Eukaryota</taxon>
        <taxon>Fungi</taxon>
        <taxon>Dikarya</taxon>
        <taxon>Ascomycota</taxon>
        <taxon>Pezizomycotina</taxon>
        <taxon>Dothideomycetes</taxon>
        <taxon>Pleosporomycetidae</taxon>
        <taxon>Pleosporales</taxon>
        <taxon>Pleosporineae</taxon>
        <taxon>Didymellaceae</taxon>
        <taxon>Ascochyta</taxon>
    </lineage>
</organism>
<dbReference type="SMART" id="SM00220">
    <property type="entry name" value="S_TKc"/>
    <property type="match status" value="1"/>
</dbReference>
<dbReference type="AlphaFoldDB" id="A0A163EXW7"/>
<dbReference type="SUPFAM" id="SSF56112">
    <property type="entry name" value="Protein kinase-like (PK-like)"/>
    <property type="match status" value="1"/>
</dbReference>
<dbReference type="GO" id="GO:0005737">
    <property type="term" value="C:cytoplasm"/>
    <property type="evidence" value="ECO:0007669"/>
    <property type="project" value="TreeGrafter"/>
</dbReference>
<keyword evidence="2 3" id="KW-0067">ATP-binding</keyword>
<dbReference type="STRING" id="5454.A0A163EXW7"/>
<evidence type="ECO:0000256" key="2">
    <source>
        <dbReference type="ARBA" id="ARBA00022840"/>
    </source>
</evidence>
<feature type="binding site" evidence="3">
    <location>
        <position position="150"/>
    </location>
    <ligand>
        <name>ATP</name>
        <dbReference type="ChEBI" id="CHEBI:30616"/>
    </ligand>
</feature>
<dbReference type="PROSITE" id="PS50011">
    <property type="entry name" value="PROTEIN_KINASE_DOM"/>
    <property type="match status" value="1"/>
</dbReference>
<dbReference type="InterPro" id="IPR000719">
    <property type="entry name" value="Prot_kinase_dom"/>
</dbReference>
<dbReference type="PROSITE" id="PS00108">
    <property type="entry name" value="PROTEIN_KINASE_ST"/>
    <property type="match status" value="1"/>
</dbReference>
<dbReference type="GO" id="GO:0005634">
    <property type="term" value="C:nucleus"/>
    <property type="evidence" value="ECO:0007669"/>
    <property type="project" value="TreeGrafter"/>
</dbReference>
<dbReference type="PANTHER" id="PTHR44167:SF24">
    <property type="entry name" value="SERINE_THREONINE-PROTEIN KINASE CHK2"/>
    <property type="match status" value="1"/>
</dbReference>
<evidence type="ECO:0000256" key="4">
    <source>
        <dbReference type="SAM" id="MobiDB-lite"/>
    </source>
</evidence>
<proteinExistence type="predicted"/>